<gene>
    <name evidence="2" type="ORF">NCTC10699_00386</name>
</gene>
<dbReference type="Pfam" id="PF07484">
    <property type="entry name" value="Collar"/>
    <property type="match status" value="2"/>
</dbReference>
<keyword evidence="3" id="KW-1185">Reference proteome</keyword>
<dbReference type="Gene3D" id="3.90.1340.10">
    <property type="entry name" value="Phage tail collar domain"/>
    <property type="match status" value="2"/>
</dbReference>
<feature type="domain" description="Phage tail collar" evidence="1">
    <location>
        <begin position="323"/>
        <end position="375"/>
    </location>
</feature>
<dbReference type="InterPro" id="IPR011083">
    <property type="entry name" value="Phage_tail_collar_dom"/>
</dbReference>
<evidence type="ECO:0000313" key="3">
    <source>
        <dbReference type="Proteomes" id="UP000254280"/>
    </source>
</evidence>
<dbReference type="SUPFAM" id="SSF88874">
    <property type="entry name" value="Receptor-binding domain of short tail fibre protein gp12"/>
    <property type="match status" value="2"/>
</dbReference>
<dbReference type="Proteomes" id="UP000254280">
    <property type="component" value="Unassembled WGS sequence"/>
</dbReference>
<dbReference type="EMBL" id="UGSS01000002">
    <property type="protein sequence ID" value="SUB32801.1"/>
    <property type="molecule type" value="Genomic_DNA"/>
</dbReference>
<evidence type="ECO:0000259" key="1">
    <source>
        <dbReference type="Pfam" id="PF07484"/>
    </source>
</evidence>
<dbReference type="InterPro" id="IPR014926">
    <property type="entry name" value="Phage_D3112_Orf24"/>
</dbReference>
<protein>
    <submittedName>
        <fullName evidence="2">Protein of uncharacterized function (DUF1804)</fullName>
    </submittedName>
</protein>
<dbReference type="OrthoDB" id="5684821at2"/>
<name>A0A379B2R8_9PAST</name>
<feature type="domain" description="Phage tail collar" evidence="1">
    <location>
        <begin position="274"/>
        <end position="317"/>
    </location>
</feature>
<evidence type="ECO:0000313" key="2">
    <source>
        <dbReference type="EMBL" id="SUB32801.1"/>
    </source>
</evidence>
<dbReference type="Pfam" id="PF08822">
    <property type="entry name" value="DUF1804"/>
    <property type="match status" value="1"/>
</dbReference>
<dbReference type="AlphaFoldDB" id="A0A379B2R8"/>
<proteinExistence type="predicted"/>
<reference evidence="2 3" key="1">
    <citation type="submission" date="2018-06" db="EMBL/GenBank/DDBJ databases">
        <authorList>
            <consortium name="Pathogen Informatics"/>
            <person name="Doyle S."/>
        </authorList>
    </citation>
    <scope>NUCLEOTIDE SEQUENCE [LARGE SCALE GENOMIC DNA]</scope>
    <source>
        <strain evidence="2 3">NCTC10699</strain>
    </source>
</reference>
<accession>A0A379B2R8</accession>
<organism evidence="2 3">
    <name type="scientific">[Pasteurella] mairii</name>
    <dbReference type="NCBI Taxonomy" id="757"/>
    <lineage>
        <taxon>Bacteria</taxon>
        <taxon>Pseudomonadati</taxon>
        <taxon>Pseudomonadota</taxon>
        <taxon>Gammaproteobacteria</taxon>
        <taxon>Pasteurellales</taxon>
        <taxon>Pasteurellaceae</taxon>
    </lineage>
</organism>
<sequence length="642" mass="71747">METWGLTMAHDEKTKAHVRRYYVFDRLTLEQAAKKAGVAFGTARRWKLQAQDKGDNWDNVRDAQIMAGGELEDISRSLLTGFILQYRATMNEVQQNSELNSKEKVALLATLSDSFTKMTAASKAQQSANNAKTAADKAQQTAEVKAPVANPIFTINKTYADMDTIPSGTLFCRINERTANQPQPNGNPSNFDAQAWQFDSGDQNTQFIIYSDNDIRVRYNDDGQRWTSWNTMLTSKNLSDAVTNPARDIPASVGGVKIAYDRAVEAEKKGLPTGAVLGFAKGVTPTGFLKCDGTIFNRQTYPDLYRALGNKNTLPNLQRSDVGMLAYFPHDNIPVGWLPCDGKSVTQAQYPELYRYLGNKYGTNGKLPDAGDRFIRNAGQGLRVGQTQEDAIKTHEIQVPDSNRLGINAGVFHYAERGGEHNSGHNILTYQGEKETRPKAIAFKLCIKAKNTFDDVVFWIKAFGEVQNAGVLDAGRLAQDLQDKADRRHTHTTGDITNFSHEVNNAIHHAFTYQKVGNFEIRKYPDGTMIQTGLHRRGGTEFNRFPNDYVDFVTLIYPVAFVDMPVVTVMPQLSHPYFDTDKNYLATNDKSKHLGSGVEEANDGLIGLTIDNNNKQCQFNYQNNKVFISEMTFHITAIGRWK</sequence>
<dbReference type="InterPro" id="IPR037053">
    <property type="entry name" value="Phage_tail_collar_dom_sf"/>
</dbReference>